<dbReference type="EMBL" id="FWFX01000021">
    <property type="protein sequence ID" value="SLN73110.1"/>
    <property type="molecule type" value="Genomic_DNA"/>
</dbReference>
<evidence type="ECO:0000313" key="1">
    <source>
        <dbReference type="EMBL" id="SLN73110.1"/>
    </source>
</evidence>
<dbReference type="Proteomes" id="UP000193061">
    <property type="component" value="Unassembled WGS sequence"/>
</dbReference>
<protein>
    <submittedName>
        <fullName evidence="1">Uncharacterized protein</fullName>
    </submittedName>
</protein>
<gene>
    <name evidence="1" type="ORF">ROA7450_04097</name>
</gene>
<name>A0A1X7A963_9RHOB</name>
<dbReference type="AlphaFoldDB" id="A0A1X7A963"/>
<sequence>MSTNFERFLEFAAFDLMSDMSPFFRMLRDVRTSEVVLLFMCSEGQIRPDFEKAQV</sequence>
<dbReference type="RefSeq" id="WP_159454115.1">
    <property type="nucleotide sequence ID" value="NZ_FWFX01000021.1"/>
</dbReference>
<evidence type="ECO:0000313" key="2">
    <source>
        <dbReference type="Proteomes" id="UP000193061"/>
    </source>
</evidence>
<organism evidence="1 2">
    <name type="scientific">Roseovarius albus</name>
    <dbReference type="NCBI Taxonomy" id="1247867"/>
    <lineage>
        <taxon>Bacteria</taxon>
        <taxon>Pseudomonadati</taxon>
        <taxon>Pseudomonadota</taxon>
        <taxon>Alphaproteobacteria</taxon>
        <taxon>Rhodobacterales</taxon>
        <taxon>Roseobacteraceae</taxon>
        <taxon>Roseovarius</taxon>
    </lineage>
</organism>
<proteinExistence type="predicted"/>
<reference evidence="1 2" key="1">
    <citation type="submission" date="2017-03" db="EMBL/GenBank/DDBJ databases">
        <authorList>
            <person name="Afonso C.L."/>
            <person name="Miller P.J."/>
            <person name="Scott M.A."/>
            <person name="Spackman E."/>
            <person name="Goraichik I."/>
            <person name="Dimitrov K.M."/>
            <person name="Suarez D.L."/>
            <person name="Swayne D.E."/>
        </authorList>
    </citation>
    <scope>NUCLEOTIDE SEQUENCE [LARGE SCALE GENOMIC DNA]</scope>
    <source>
        <strain evidence="1 2">CECT 7450</strain>
    </source>
</reference>
<keyword evidence="2" id="KW-1185">Reference proteome</keyword>
<accession>A0A1X7A963</accession>